<dbReference type="NCBIfam" id="NF011949">
    <property type="entry name" value="PRK15420.1"/>
    <property type="match status" value="1"/>
</dbReference>
<keyword evidence="5" id="KW-1185">Reference proteome</keyword>
<dbReference type="PANTHER" id="PTHR31690">
    <property type="entry name" value="FUCOSE MUTAROTASE"/>
    <property type="match status" value="1"/>
</dbReference>
<evidence type="ECO:0000256" key="3">
    <source>
        <dbReference type="ARBA" id="ARBA00036324"/>
    </source>
</evidence>
<protein>
    <submittedName>
        <fullName evidence="4">L-fucose mutarotase</fullName>
        <ecNumber evidence="4">5.1.3.29</ecNumber>
    </submittedName>
</protein>
<comment type="catalytic activity">
    <reaction evidence="3">
        <text>alpha-L-fucose = beta-L-fucose</text>
        <dbReference type="Rhea" id="RHEA:25580"/>
        <dbReference type="ChEBI" id="CHEBI:42548"/>
        <dbReference type="ChEBI" id="CHEBI:42589"/>
        <dbReference type="EC" id="5.1.3.29"/>
    </reaction>
</comment>
<organism evidence="4 5">
    <name type="scientific">Carboxylicivirga marina</name>
    <dbReference type="NCBI Taxonomy" id="2800988"/>
    <lineage>
        <taxon>Bacteria</taxon>
        <taxon>Pseudomonadati</taxon>
        <taxon>Bacteroidota</taxon>
        <taxon>Bacteroidia</taxon>
        <taxon>Marinilabiliales</taxon>
        <taxon>Marinilabiliaceae</taxon>
        <taxon>Carboxylicivirga</taxon>
    </lineage>
</organism>
<evidence type="ECO:0000256" key="1">
    <source>
        <dbReference type="ARBA" id="ARBA00000223"/>
    </source>
</evidence>
<dbReference type="PANTHER" id="PTHR31690:SF4">
    <property type="entry name" value="FUCOSE MUTAROTASE"/>
    <property type="match status" value="1"/>
</dbReference>
<dbReference type="InterPro" id="IPR007721">
    <property type="entry name" value="RbsD_FucU"/>
</dbReference>
<dbReference type="SUPFAM" id="SSF102546">
    <property type="entry name" value="RbsD-like"/>
    <property type="match status" value="1"/>
</dbReference>
<accession>A0ABS1HNX6</accession>
<name>A0ABS1HNX6_9BACT</name>
<sequence length="145" mass="16065">MLKGISPLLSPELLSVLYRMGHGDEIILADAHFPGESFNKRVLRADGLKIPDLLEAILPLFELDAYVPAPLTMMAAVKGDQLEQSVEDAYLKAIHKTNPNIAPIERIDRFDFYDKARNAFAVVMTGETAKYGNILLKKGVTPINK</sequence>
<dbReference type="Proteomes" id="UP000605676">
    <property type="component" value="Unassembled WGS sequence"/>
</dbReference>
<dbReference type="Pfam" id="PF05025">
    <property type="entry name" value="RbsD_FucU"/>
    <property type="match status" value="1"/>
</dbReference>
<dbReference type="GO" id="GO:0036373">
    <property type="term" value="F:L-fucose mutarotase activity"/>
    <property type="evidence" value="ECO:0007669"/>
    <property type="project" value="UniProtKB-EC"/>
</dbReference>
<evidence type="ECO:0000313" key="4">
    <source>
        <dbReference type="EMBL" id="MBK3519399.1"/>
    </source>
</evidence>
<dbReference type="EC" id="5.1.3.29" evidence="4"/>
<dbReference type="InterPro" id="IPR023750">
    <property type="entry name" value="RbsD-like_sf"/>
</dbReference>
<keyword evidence="2 4" id="KW-0413">Isomerase</keyword>
<dbReference type="RefSeq" id="WP_200466618.1">
    <property type="nucleotide sequence ID" value="NZ_JAENRR010000066.1"/>
</dbReference>
<proteinExistence type="predicted"/>
<comment type="catalytic activity">
    <reaction evidence="1">
        <text>beta-D-ribopyranose = beta-D-ribofuranose</text>
        <dbReference type="Rhea" id="RHEA:25432"/>
        <dbReference type="ChEBI" id="CHEBI:27476"/>
        <dbReference type="ChEBI" id="CHEBI:47002"/>
        <dbReference type="EC" id="5.4.99.62"/>
    </reaction>
</comment>
<evidence type="ECO:0000313" key="5">
    <source>
        <dbReference type="Proteomes" id="UP000605676"/>
    </source>
</evidence>
<evidence type="ECO:0000256" key="2">
    <source>
        <dbReference type="ARBA" id="ARBA00023235"/>
    </source>
</evidence>
<dbReference type="Gene3D" id="3.40.1650.10">
    <property type="entry name" value="RbsD-like domain"/>
    <property type="match status" value="1"/>
</dbReference>
<dbReference type="EMBL" id="JAENRR010000066">
    <property type="protein sequence ID" value="MBK3519399.1"/>
    <property type="molecule type" value="Genomic_DNA"/>
</dbReference>
<reference evidence="4 5" key="1">
    <citation type="submission" date="2021-01" db="EMBL/GenBank/DDBJ databases">
        <title>Carboxyliciviraga sp.nov., isolated from coastal sediments.</title>
        <authorList>
            <person name="Lu D."/>
            <person name="Zhang T."/>
        </authorList>
    </citation>
    <scope>NUCLEOTIDE SEQUENCE [LARGE SCALE GENOMIC DNA]</scope>
    <source>
        <strain evidence="4 5">N1Y132</strain>
    </source>
</reference>
<gene>
    <name evidence="4" type="primary">fucU</name>
    <name evidence="4" type="ORF">JIV24_18780</name>
</gene>
<comment type="caution">
    <text evidence="4">The sequence shown here is derived from an EMBL/GenBank/DDBJ whole genome shotgun (WGS) entry which is preliminary data.</text>
</comment>
<dbReference type="InterPro" id="IPR050443">
    <property type="entry name" value="RbsD/FucU_mutarotase"/>
</dbReference>